<dbReference type="HOGENOM" id="CLU_164813_0_0_11"/>
<dbReference type="RefSeq" id="WP_044382993.1">
    <property type="nucleotide sequence ID" value="NZ_CP010849.1"/>
</dbReference>
<reference evidence="1 2" key="1">
    <citation type="submission" date="2015-02" db="EMBL/GenBank/DDBJ databases">
        <title>Genome sequence of thermotolerant Streptomyces cyaneogriseus subsp. Noncyanogenus NMWT1, the producer of nematocidal antibiotics nemadectin.</title>
        <authorList>
            <person name="Wang H."/>
            <person name="Li C."/>
            <person name="Xiang W."/>
            <person name="Wang X."/>
        </authorList>
    </citation>
    <scope>NUCLEOTIDE SEQUENCE [LARGE SCALE GENOMIC DNA]</scope>
    <source>
        <strain evidence="1 2">NMWT 1</strain>
    </source>
</reference>
<dbReference type="EMBL" id="CP010849">
    <property type="protein sequence ID" value="AJP03089.1"/>
    <property type="molecule type" value="Genomic_DNA"/>
</dbReference>
<keyword evidence="2" id="KW-1185">Reference proteome</keyword>
<accession>A0A0C5G4F4</accession>
<dbReference type="PATRIC" id="fig|477245.3.peg.3815"/>
<evidence type="ECO:0000313" key="1">
    <source>
        <dbReference type="EMBL" id="AJP03089.1"/>
    </source>
</evidence>
<dbReference type="KEGG" id="scw:TU94_18035"/>
<dbReference type="Proteomes" id="UP000032234">
    <property type="component" value="Chromosome"/>
</dbReference>
<sequence>MRIKDPEYPAAVEAAVGILRERARQGRTITYGELSAELAAQGFDSVPPYRGIMTYLLKDVCLHRNEDGRAPMLSAIVVNKASREPSEQFSSLARSLPFSRPADWSWRDEQQRVFAQHREG</sequence>
<organism evidence="1 2">
    <name type="scientific">Streptomyces cyaneogriseus subsp. noncyanogenus</name>
    <dbReference type="NCBI Taxonomy" id="477245"/>
    <lineage>
        <taxon>Bacteria</taxon>
        <taxon>Bacillati</taxon>
        <taxon>Actinomycetota</taxon>
        <taxon>Actinomycetes</taxon>
        <taxon>Kitasatosporales</taxon>
        <taxon>Streptomycetaceae</taxon>
        <taxon>Streptomyces</taxon>
    </lineage>
</organism>
<evidence type="ECO:0000313" key="2">
    <source>
        <dbReference type="Proteomes" id="UP000032234"/>
    </source>
</evidence>
<proteinExistence type="predicted"/>
<dbReference type="AlphaFoldDB" id="A0A0C5G4F4"/>
<dbReference type="OrthoDB" id="3381423at2"/>
<gene>
    <name evidence="1" type="ORF">TU94_18035</name>
</gene>
<protein>
    <submittedName>
        <fullName evidence="1">Uncharacterized protein</fullName>
    </submittedName>
</protein>
<name>A0A0C5G4F4_9ACTN</name>